<evidence type="ECO:0000256" key="1">
    <source>
        <dbReference type="SAM" id="Phobius"/>
    </source>
</evidence>
<dbReference type="EMBL" id="QNRK01000067">
    <property type="protein sequence ID" value="RBP00789.1"/>
    <property type="molecule type" value="Genomic_DNA"/>
</dbReference>
<evidence type="ECO:0000313" key="3">
    <source>
        <dbReference type="Proteomes" id="UP000253529"/>
    </source>
</evidence>
<keyword evidence="1" id="KW-0812">Transmembrane</keyword>
<keyword evidence="3" id="KW-1185">Reference proteome</keyword>
<name>A0A366EH76_9HYPH</name>
<evidence type="ECO:0000313" key="2">
    <source>
        <dbReference type="EMBL" id="RBP00789.1"/>
    </source>
</evidence>
<dbReference type="AlphaFoldDB" id="A0A366EH76"/>
<gene>
    <name evidence="2" type="ORF">DFR50_1671</name>
</gene>
<sequence length="71" mass="7413">MSLVTFALIHLGQSGDDAPAVAARRIATAIALLSSFAVIGLSFVSPANALYAYLMNVLSRPAAHWLGRTKG</sequence>
<accession>A0A366EH76</accession>
<keyword evidence="1" id="KW-1133">Transmembrane helix</keyword>
<proteinExistence type="predicted"/>
<dbReference type="RefSeq" id="WP_113894135.1">
    <property type="nucleotide sequence ID" value="NZ_QNRK01000067.1"/>
</dbReference>
<comment type="caution">
    <text evidence="2">The sequence shown here is derived from an EMBL/GenBank/DDBJ whole genome shotgun (WGS) entry which is preliminary data.</text>
</comment>
<dbReference type="Proteomes" id="UP000253529">
    <property type="component" value="Unassembled WGS sequence"/>
</dbReference>
<keyword evidence="1" id="KW-0472">Membrane</keyword>
<reference evidence="2 3" key="1">
    <citation type="submission" date="2018-06" db="EMBL/GenBank/DDBJ databases">
        <title>Genomic Encyclopedia of Type Strains, Phase IV (KMG-IV): sequencing the most valuable type-strain genomes for metagenomic binning, comparative biology and taxonomic classification.</title>
        <authorList>
            <person name="Goeker M."/>
        </authorList>
    </citation>
    <scope>NUCLEOTIDE SEQUENCE [LARGE SCALE GENOMIC DNA]</scope>
    <source>
        <strain evidence="2 3">DSM 24875</strain>
    </source>
</reference>
<protein>
    <submittedName>
        <fullName evidence="2">Uncharacterized protein</fullName>
    </submittedName>
</protein>
<feature type="transmembrane region" description="Helical" evidence="1">
    <location>
        <begin position="32"/>
        <end position="54"/>
    </location>
</feature>
<organism evidence="2 3">
    <name type="scientific">Roseiarcus fermentans</name>
    <dbReference type="NCBI Taxonomy" id="1473586"/>
    <lineage>
        <taxon>Bacteria</taxon>
        <taxon>Pseudomonadati</taxon>
        <taxon>Pseudomonadota</taxon>
        <taxon>Alphaproteobacteria</taxon>
        <taxon>Hyphomicrobiales</taxon>
        <taxon>Roseiarcaceae</taxon>
        <taxon>Roseiarcus</taxon>
    </lineage>
</organism>